<evidence type="ECO:0000313" key="3">
    <source>
        <dbReference type="Proteomes" id="UP001501598"/>
    </source>
</evidence>
<accession>A0ABP8S212</accession>
<name>A0ABP8S212_9PSEU</name>
<dbReference type="SUPFAM" id="SSF54427">
    <property type="entry name" value="NTF2-like"/>
    <property type="match status" value="1"/>
</dbReference>
<dbReference type="InterPro" id="IPR032710">
    <property type="entry name" value="NTF2-like_dom_sf"/>
</dbReference>
<proteinExistence type="predicted"/>
<dbReference type="InterPro" id="IPR037401">
    <property type="entry name" value="SnoaL-like"/>
</dbReference>
<gene>
    <name evidence="2" type="ORF">GCM10023175_65140</name>
</gene>
<evidence type="ECO:0000313" key="2">
    <source>
        <dbReference type="EMBL" id="GAA4558631.1"/>
    </source>
</evidence>
<dbReference type="CDD" id="cd00531">
    <property type="entry name" value="NTF2_like"/>
    <property type="match status" value="1"/>
</dbReference>
<comment type="caution">
    <text evidence="2">The sequence shown here is derived from an EMBL/GenBank/DDBJ whole genome shotgun (WGS) entry which is preliminary data.</text>
</comment>
<dbReference type="RefSeq" id="WP_345426905.1">
    <property type="nucleotide sequence ID" value="NZ_BAABGT010000114.1"/>
</dbReference>
<protein>
    <submittedName>
        <fullName evidence="2">Nuclear transport factor 2 family protein</fullName>
    </submittedName>
</protein>
<dbReference type="Gene3D" id="3.10.450.50">
    <property type="match status" value="1"/>
</dbReference>
<organism evidence="2 3">
    <name type="scientific">Pseudonocardia xishanensis</name>
    <dbReference type="NCBI Taxonomy" id="630995"/>
    <lineage>
        <taxon>Bacteria</taxon>
        <taxon>Bacillati</taxon>
        <taxon>Actinomycetota</taxon>
        <taxon>Actinomycetes</taxon>
        <taxon>Pseudonocardiales</taxon>
        <taxon>Pseudonocardiaceae</taxon>
        <taxon>Pseudonocardia</taxon>
    </lineage>
</organism>
<feature type="domain" description="SnoaL-like" evidence="1">
    <location>
        <begin position="12"/>
        <end position="144"/>
    </location>
</feature>
<dbReference type="Proteomes" id="UP001501598">
    <property type="component" value="Unassembled WGS sequence"/>
</dbReference>
<dbReference type="Pfam" id="PF13577">
    <property type="entry name" value="SnoaL_4"/>
    <property type="match status" value="1"/>
</dbReference>
<reference evidence="3" key="1">
    <citation type="journal article" date="2019" name="Int. J. Syst. Evol. Microbiol.">
        <title>The Global Catalogue of Microorganisms (GCM) 10K type strain sequencing project: providing services to taxonomists for standard genome sequencing and annotation.</title>
        <authorList>
            <consortium name="The Broad Institute Genomics Platform"/>
            <consortium name="The Broad Institute Genome Sequencing Center for Infectious Disease"/>
            <person name="Wu L."/>
            <person name="Ma J."/>
        </authorList>
    </citation>
    <scope>NUCLEOTIDE SEQUENCE [LARGE SCALE GENOMIC DNA]</scope>
    <source>
        <strain evidence="3">JCM 17906</strain>
    </source>
</reference>
<keyword evidence="3" id="KW-1185">Reference proteome</keyword>
<evidence type="ECO:0000259" key="1">
    <source>
        <dbReference type="Pfam" id="PF13577"/>
    </source>
</evidence>
<sequence>MDFSENEVAELRRLLEVSAIQEVMLRYARAVDRADSDLMDSIFWPEGTDNHGMYDGSAAGFFDRARNARDDKDRARHHLVGVPRILSQDGAQAKVETYFFFAGVYGAGQNDNIGTIEEATIGFNAGRYRDLFEKRDGEWRVLRRVTVYDWTLSGPYAPAFERFNIPLGINRGAVEPLDATYEDRW</sequence>
<dbReference type="EMBL" id="BAABGT010000114">
    <property type="protein sequence ID" value="GAA4558631.1"/>
    <property type="molecule type" value="Genomic_DNA"/>
</dbReference>